<evidence type="ECO:0000313" key="1">
    <source>
        <dbReference type="EMBL" id="KAI5681049.1"/>
    </source>
</evidence>
<gene>
    <name evidence="1" type="ORF">M9H77_02276</name>
</gene>
<reference evidence="2" key="1">
    <citation type="journal article" date="2023" name="Nat. Plants">
        <title>Single-cell RNA sequencing provides a high-resolution roadmap for understanding the multicellular compartmentation of specialized metabolism.</title>
        <authorList>
            <person name="Sun S."/>
            <person name="Shen X."/>
            <person name="Li Y."/>
            <person name="Li Y."/>
            <person name="Wang S."/>
            <person name="Li R."/>
            <person name="Zhang H."/>
            <person name="Shen G."/>
            <person name="Guo B."/>
            <person name="Wei J."/>
            <person name="Xu J."/>
            <person name="St-Pierre B."/>
            <person name="Chen S."/>
            <person name="Sun C."/>
        </authorList>
    </citation>
    <scope>NUCLEOTIDE SEQUENCE [LARGE SCALE GENOMIC DNA]</scope>
</reference>
<comment type="caution">
    <text evidence="1">The sequence shown here is derived from an EMBL/GenBank/DDBJ whole genome shotgun (WGS) entry which is preliminary data.</text>
</comment>
<name>A0ACC0C7X7_CATRO</name>
<organism evidence="1 2">
    <name type="scientific">Catharanthus roseus</name>
    <name type="common">Madagascar periwinkle</name>
    <name type="synonym">Vinca rosea</name>
    <dbReference type="NCBI Taxonomy" id="4058"/>
    <lineage>
        <taxon>Eukaryota</taxon>
        <taxon>Viridiplantae</taxon>
        <taxon>Streptophyta</taxon>
        <taxon>Embryophyta</taxon>
        <taxon>Tracheophyta</taxon>
        <taxon>Spermatophyta</taxon>
        <taxon>Magnoliopsida</taxon>
        <taxon>eudicotyledons</taxon>
        <taxon>Gunneridae</taxon>
        <taxon>Pentapetalae</taxon>
        <taxon>asterids</taxon>
        <taxon>lamiids</taxon>
        <taxon>Gentianales</taxon>
        <taxon>Apocynaceae</taxon>
        <taxon>Rauvolfioideae</taxon>
        <taxon>Vinceae</taxon>
        <taxon>Catharanthinae</taxon>
        <taxon>Catharanthus</taxon>
    </lineage>
</organism>
<proteinExistence type="predicted"/>
<protein>
    <submittedName>
        <fullName evidence="1">Uncharacterized protein</fullName>
    </submittedName>
</protein>
<keyword evidence="2" id="KW-1185">Reference proteome</keyword>
<sequence>MFKTSEVNARHYVSQSIGKKWAAHTLKLWNEVYDPTLSRDAIINNVPTSISSDQWTAFIDYRLRSETQPKDAGSGKDVSLVASSASVRRLLIGSVSGYGENA</sequence>
<accession>A0ACC0C7X7</accession>
<evidence type="ECO:0000313" key="2">
    <source>
        <dbReference type="Proteomes" id="UP001060085"/>
    </source>
</evidence>
<dbReference type="Proteomes" id="UP001060085">
    <property type="component" value="Linkage Group LG01"/>
</dbReference>
<dbReference type="EMBL" id="CM044701">
    <property type="protein sequence ID" value="KAI5681049.1"/>
    <property type="molecule type" value="Genomic_DNA"/>
</dbReference>